<evidence type="ECO:0008006" key="5">
    <source>
        <dbReference type="Google" id="ProtNLM"/>
    </source>
</evidence>
<evidence type="ECO:0000256" key="1">
    <source>
        <dbReference type="SAM" id="MobiDB-lite"/>
    </source>
</evidence>
<dbReference type="Gramene" id="OB12G10050.1">
    <property type="protein sequence ID" value="OB12G10050.1"/>
    <property type="gene ID" value="OB12G10050"/>
</dbReference>
<feature type="transmembrane region" description="Helical" evidence="2">
    <location>
        <begin position="85"/>
        <end position="105"/>
    </location>
</feature>
<feature type="compositionally biased region" description="Low complexity" evidence="1">
    <location>
        <begin position="38"/>
        <end position="55"/>
    </location>
</feature>
<protein>
    <recommendedName>
        <fullName evidence="5">Sugar phosphate transporter domain-containing protein</fullName>
    </recommendedName>
</protein>
<reference evidence="3" key="2">
    <citation type="submission" date="2013-04" db="UniProtKB">
        <authorList>
            <consortium name="EnsemblPlants"/>
        </authorList>
    </citation>
    <scope>IDENTIFICATION</scope>
</reference>
<organism evidence="3">
    <name type="scientific">Oryza brachyantha</name>
    <name type="common">malo sina</name>
    <dbReference type="NCBI Taxonomy" id="4533"/>
    <lineage>
        <taxon>Eukaryota</taxon>
        <taxon>Viridiplantae</taxon>
        <taxon>Streptophyta</taxon>
        <taxon>Embryophyta</taxon>
        <taxon>Tracheophyta</taxon>
        <taxon>Spermatophyta</taxon>
        <taxon>Magnoliopsida</taxon>
        <taxon>Liliopsida</taxon>
        <taxon>Poales</taxon>
        <taxon>Poaceae</taxon>
        <taxon>BOP clade</taxon>
        <taxon>Oryzoideae</taxon>
        <taxon>Oryzeae</taxon>
        <taxon>Oryzinae</taxon>
        <taxon>Oryza</taxon>
    </lineage>
</organism>
<reference evidence="3" key="1">
    <citation type="journal article" date="2013" name="Nat. Commun.">
        <title>Whole-genome sequencing of Oryza brachyantha reveals mechanisms underlying Oryza genome evolution.</title>
        <authorList>
            <person name="Chen J."/>
            <person name="Huang Q."/>
            <person name="Gao D."/>
            <person name="Wang J."/>
            <person name="Lang Y."/>
            <person name="Liu T."/>
            <person name="Li B."/>
            <person name="Bai Z."/>
            <person name="Luis Goicoechea J."/>
            <person name="Liang C."/>
            <person name="Chen C."/>
            <person name="Zhang W."/>
            <person name="Sun S."/>
            <person name="Liao Y."/>
            <person name="Zhang X."/>
            <person name="Yang L."/>
            <person name="Song C."/>
            <person name="Wang M."/>
            <person name="Shi J."/>
            <person name="Liu G."/>
            <person name="Liu J."/>
            <person name="Zhou H."/>
            <person name="Zhou W."/>
            <person name="Yu Q."/>
            <person name="An N."/>
            <person name="Chen Y."/>
            <person name="Cai Q."/>
            <person name="Wang B."/>
            <person name="Liu B."/>
            <person name="Min J."/>
            <person name="Huang Y."/>
            <person name="Wu H."/>
            <person name="Li Z."/>
            <person name="Zhang Y."/>
            <person name="Yin Y."/>
            <person name="Song W."/>
            <person name="Jiang J."/>
            <person name="Jackson S.A."/>
            <person name="Wing R.A."/>
            <person name="Wang J."/>
            <person name="Chen M."/>
        </authorList>
    </citation>
    <scope>NUCLEOTIDE SEQUENCE [LARGE SCALE GENOMIC DNA]</scope>
    <source>
        <strain evidence="3">cv. IRGC 101232</strain>
    </source>
</reference>
<keyword evidence="4" id="KW-1185">Reference proteome</keyword>
<proteinExistence type="predicted"/>
<dbReference type="EnsemblPlants" id="OB12G10050.1">
    <property type="protein sequence ID" value="OB12G10050.1"/>
    <property type="gene ID" value="OB12G10050"/>
</dbReference>
<sequence>MHELDTPTHLAKPRASKLPLLSRPNGRRGQRWGAKLPSGASHGEVVSSSSSSPAPAPSVLLFCASLAVVLVRPRRPTPLRRLRRAVVPIGVMCMLSFWFSNSAYIYLSVSFIQMLKALMPVAVYSLVVAFRTDSFRPA</sequence>
<dbReference type="AlphaFoldDB" id="J3NAJ7"/>
<evidence type="ECO:0000313" key="4">
    <source>
        <dbReference type="Proteomes" id="UP000006038"/>
    </source>
</evidence>
<keyword evidence="2" id="KW-0472">Membrane</keyword>
<evidence type="ECO:0000313" key="3">
    <source>
        <dbReference type="EnsemblPlants" id="OB12G10050.1"/>
    </source>
</evidence>
<evidence type="ECO:0000256" key="2">
    <source>
        <dbReference type="SAM" id="Phobius"/>
    </source>
</evidence>
<keyword evidence="2" id="KW-1133">Transmembrane helix</keyword>
<keyword evidence="2" id="KW-0812">Transmembrane</keyword>
<dbReference type="Proteomes" id="UP000006038">
    <property type="component" value="Chromosome 12"/>
</dbReference>
<dbReference type="HOGENOM" id="CLU_1858307_0_0_1"/>
<feature type="transmembrane region" description="Helical" evidence="2">
    <location>
        <begin position="111"/>
        <end position="130"/>
    </location>
</feature>
<name>J3NAJ7_ORYBR</name>
<feature type="transmembrane region" description="Helical" evidence="2">
    <location>
        <begin position="54"/>
        <end position="73"/>
    </location>
</feature>
<feature type="region of interest" description="Disordered" evidence="1">
    <location>
        <begin position="1"/>
        <end position="55"/>
    </location>
</feature>
<accession>J3NAJ7</accession>
<dbReference type="eggNOG" id="KOG1441">
    <property type="taxonomic scope" value="Eukaryota"/>
</dbReference>